<name>A0A6A4HQP4_9AGAR</name>
<sequence length="176" mass="19796">MADTYDLFFTGSNDPRSCVIIGEDTKPVFFSFETFDRDLSVNTRTIVTRGKDLLASLEWSPGNHLGMAIIGTRRIPMSHLVLPSPANNARNFVSGSDGRRYEWRRCFPENSGYDLFIVPNNIRIAAFRRLEQMIETVVGPAVGLLQTTASLANNELLLLEALLSLCLFRWIDLHGM</sequence>
<dbReference type="AlphaFoldDB" id="A0A6A4HQP4"/>
<evidence type="ECO:0000313" key="3">
    <source>
        <dbReference type="Proteomes" id="UP000799118"/>
    </source>
</evidence>
<dbReference type="Proteomes" id="UP000799118">
    <property type="component" value="Unassembled WGS sequence"/>
</dbReference>
<feature type="domain" description="DUF6593" evidence="1">
    <location>
        <begin position="13"/>
        <end position="132"/>
    </location>
</feature>
<organism evidence="2 3">
    <name type="scientific">Gymnopus androsaceus JB14</name>
    <dbReference type="NCBI Taxonomy" id="1447944"/>
    <lineage>
        <taxon>Eukaryota</taxon>
        <taxon>Fungi</taxon>
        <taxon>Dikarya</taxon>
        <taxon>Basidiomycota</taxon>
        <taxon>Agaricomycotina</taxon>
        <taxon>Agaricomycetes</taxon>
        <taxon>Agaricomycetidae</taxon>
        <taxon>Agaricales</taxon>
        <taxon>Marasmiineae</taxon>
        <taxon>Omphalotaceae</taxon>
        <taxon>Gymnopus</taxon>
    </lineage>
</organism>
<dbReference type="EMBL" id="ML769453">
    <property type="protein sequence ID" value="KAE9400759.1"/>
    <property type="molecule type" value="Genomic_DNA"/>
</dbReference>
<gene>
    <name evidence="2" type="ORF">BT96DRAFT_1096058</name>
</gene>
<dbReference type="Pfam" id="PF20236">
    <property type="entry name" value="DUF6593"/>
    <property type="match status" value="1"/>
</dbReference>
<dbReference type="OrthoDB" id="3183898at2759"/>
<keyword evidence="3" id="KW-1185">Reference proteome</keyword>
<dbReference type="InterPro" id="IPR046528">
    <property type="entry name" value="DUF6593"/>
</dbReference>
<evidence type="ECO:0000259" key="1">
    <source>
        <dbReference type="Pfam" id="PF20236"/>
    </source>
</evidence>
<reference evidence="2" key="1">
    <citation type="journal article" date="2019" name="Environ. Microbiol.">
        <title>Fungal ecological strategies reflected in gene transcription - a case study of two litter decomposers.</title>
        <authorList>
            <person name="Barbi F."/>
            <person name="Kohler A."/>
            <person name="Barry K."/>
            <person name="Baskaran P."/>
            <person name="Daum C."/>
            <person name="Fauchery L."/>
            <person name="Ihrmark K."/>
            <person name="Kuo A."/>
            <person name="LaButti K."/>
            <person name="Lipzen A."/>
            <person name="Morin E."/>
            <person name="Grigoriev I.V."/>
            <person name="Henrissat B."/>
            <person name="Lindahl B."/>
            <person name="Martin F."/>
        </authorList>
    </citation>
    <scope>NUCLEOTIDE SEQUENCE</scope>
    <source>
        <strain evidence="2">JB14</strain>
    </source>
</reference>
<proteinExistence type="predicted"/>
<protein>
    <recommendedName>
        <fullName evidence="1">DUF6593 domain-containing protein</fullName>
    </recommendedName>
</protein>
<evidence type="ECO:0000313" key="2">
    <source>
        <dbReference type="EMBL" id="KAE9400759.1"/>
    </source>
</evidence>
<accession>A0A6A4HQP4</accession>